<keyword evidence="1" id="KW-1185">Reference proteome</keyword>
<dbReference type="Proteomes" id="UP000492821">
    <property type="component" value="Unassembled WGS sequence"/>
</dbReference>
<dbReference type="WBParaSite" id="Pan_g14044.t1">
    <property type="protein sequence ID" value="Pan_g14044.t1"/>
    <property type="gene ID" value="Pan_g14044"/>
</dbReference>
<dbReference type="AlphaFoldDB" id="A0A7E4UXN7"/>
<sequence length="227" mass="25644">MESVTQDRECQSSDAVISRDADENLIHTTSAPTTITKLCVSIDGADDNILPEIDSLKLDPIILKFQNLVITMNLLETASRQVQSTPKLHRLITRDCTVDQDVTLKTVFTRFPTINTVIGSNIDLNTGSIIELVRLGVRNLIRIEAKGHLEDAHLWGLDYLDVFFRSQYPGFILAIRLVNNPNENAITARMNALLPKTFHHEEFSDSNLTSVLRFNDTVHYVFQPNRL</sequence>
<organism evidence="1 2">
    <name type="scientific">Panagrellus redivivus</name>
    <name type="common">Microworm</name>
    <dbReference type="NCBI Taxonomy" id="6233"/>
    <lineage>
        <taxon>Eukaryota</taxon>
        <taxon>Metazoa</taxon>
        <taxon>Ecdysozoa</taxon>
        <taxon>Nematoda</taxon>
        <taxon>Chromadorea</taxon>
        <taxon>Rhabditida</taxon>
        <taxon>Tylenchina</taxon>
        <taxon>Panagrolaimomorpha</taxon>
        <taxon>Panagrolaimoidea</taxon>
        <taxon>Panagrolaimidae</taxon>
        <taxon>Panagrellus</taxon>
    </lineage>
</organism>
<evidence type="ECO:0000313" key="1">
    <source>
        <dbReference type="Proteomes" id="UP000492821"/>
    </source>
</evidence>
<reference evidence="2" key="2">
    <citation type="submission" date="2020-10" db="UniProtKB">
        <authorList>
            <consortium name="WormBaseParasite"/>
        </authorList>
    </citation>
    <scope>IDENTIFICATION</scope>
</reference>
<name>A0A7E4UXN7_PANRE</name>
<evidence type="ECO:0000313" key="2">
    <source>
        <dbReference type="WBParaSite" id="Pan_g14044.t1"/>
    </source>
</evidence>
<reference evidence="1" key="1">
    <citation type="journal article" date="2013" name="Genetics">
        <title>The draft genome and transcriptome of Panagrellus redivivus are shaped by the harsh demands of a free-living lifestyle.</title>
        <authorList>
            <person name="Srinivasan J."/>
            <person name="Dillman A.R."/>
            <person name="Macchietto M.G."/>
            <person name="Heikkinen L."/>
            <person name="Lakso M."/>
            <person name="Fracchia K.M."/>
            <person name="Antoshechkin I."/>
            <person name="Mortazavi A."/>
            <person name="Wong G."/>
            <person name="Sternberg P.W."/>
        </authorList>
    </citation>
    <scope>NUCLEOTIDE SEQUENCE [LARGE SCALE GENOMIC DNA]</scope>
    <source>
        <strain evidence="1">MT8872</strain>
    </source>
</reference>
<protein>
    <submittedName>
        <fullName evidence="2">Recep_L_domain domain-containing protein</fullName>
    </submittedName>
</protein>
<accession>A0A7E4UXN7</accession>
<proteinExistence type="predicted"/>